<dbReference type="SUPFAM" id="SSF47413">
    <property type="entry name" value="lambda repressor-like DNA-binding domains"/>
    <property type="match status" value="1"/>
</dbReference>
<keyword evidence="3" id="KW-1185">Reference proteome</keyword>
<reference evidence="2 3" key="1">
    <citation type="submission" date="2023-11" db="EMBL/GenBank/DDBJ databases">
        <title>Genome sequence of Microbacterium rhizosphaerae KACC 19337.</title>
        <authorList>
            <person name="Choi H."/>
            <person name="Kim S."/>
            <person name="Kim Y."/>
            <person name="Kwon S.-W."/>
            <person name="Heo J."/>
        </authorList>
    </citation>
    <scope>NUCLEOTIDE SEQUENCE [LARGE SCALE GENOMIC DNA]</scope>
    <source>
        <strain evidence="2 3">KACC 19337</strain>
    </source>
</reference>
<protein>
    <submittedName>
        <fullName evidence="2">Helix-turn-helix transcriptional regulator</fullName>
    </submittedName>
</protein>
<evidence type="ECO:0000313" key="2">
    <source>
        <dbReference type="EMBL" id="WPR88416.1"/>
    </source>
</evidence>
<evidence type="ECO:0000313" key="3">
    <source>
        <dbReference type="Proteomes" id="UP001323798"/>
    </source>
</evidence>
<dbReference type="Gene3D" id="1.10.260.40">
    <property type="entry name" value="lambda repressor-like DNA-binding domains"/>
    <property type="match status" value="1"/>
</dbReference>
<name>A0ABZ0SJN0_9MICO</name>
<dbReference type="InterPro" id="IPR001387">
    <property type="entry name" value="Cro/C1-type_HTH"/>
</dbReference>
<sequence>MREARSPASAQLGELIRDLRHKTTMSRRTLAELADMDISHVARLEGGMGNPTMFALIQLATVFGVSPAYFVEGLTAADLPDHIRPLTQSDVVRELRRREKLDSA</sequence>
<dbReference type="RefSeq" id="WP_320941136.1">
    <property type="nucleotide sequence ID" value="NZ_BAABEU010000006.1"/>
</dbReference>
<dbReference type="InterPro" id="IPR010982">
    <property type="entry name" value="Lambda_DNA-bd_dom_sf"/>
</dbReference>
<organism evidence="2 3">
    <name type="scientific">Microbacterium rhizosphaerae</name>
    <dbReference type="NCBI Taxonomy" id="1678237"/>
    <lineage>
        <taxon>Bacteria</taxon>
        <taxon>Bacillati</taxon>
        <taxon>Actinomycetota</taxon>
        <taxon>Actinomycetes</taxon>
        <taxon>Micrococcales</taxon>
        <taxon>Microbacteriaceae</taxon>
        <taxon>Microbacterium</taxon>
    </lineage>
</organism>
<dbReference type="SMART" id="SM00530">
    <property type="entry name" value="HTH_XRE"/>
    <property type="match status" value="1"/>
</dbReference>
<proteinExistence type="predicted"/>
<dbReference type="PROSITE" id="PS50943">
    <property type="entry name" value="HTH_CROC1"/>
    <property type="match status" value="1"/>
</dbReference>
<feature type="domain" description="HTH cro/C1-type" evidence="1">
    <location>
        <begin position="16"/>
        <end position="70"/>
    </location>
</feature>
<dbReference type="Proteomes" id="UP001323798">
    <property type="component" value="Chromosome"/>
</dbReference>
<dbReference type="EMBL" id="CP139368">
    <property type="protein sequence ID" value="WPR88416.1"/>
    <property type="molecule type" value="Genomic_DNA"/>
</dbReference>
<dbReference type="Pfam" id="PF13560">
    <property type="entry name" value="HTH_31"/>
    <property type="match status" value="1"/>
</dbReference>
<gene>
    <name evidence="2" type="ORF">SM116_11575</name>
</gene>
<evidence type="ECO:0000259" key="1">
    <source>
        <dbReference type="PROSITE" id="PS50943"/>
    </source>
</evidence>
<accession>A0ABZ0SJN0</accession>
<dbReference type="CDD" id="cd00093">
    <property type="entry name" value="HTH_XRE"/>
    <property type="match status" value="1"/>
</dbReference>